<evidence type="ECO:0000256" key="2">
    <source>
        <dbReference type="ARBA" id="ARBA00022475"/>
    </source>
</evidence>
<evidence type="ECO:0000256" key="5">
    <source>
        <dbReference type="ARBA" id="ARBA00023136"/>
    </source>
</evidence>
<keyword evidence="4 6" id="KW-1133">Transmembrane helix</keyword>
<organism evidence="8 9">
    <name type="scientific">Streptomyces cinnabarinus</name>
    <dbReference type="NCBI Taxonomy" id="67287"/>
    <lineage>
        <taxon>Bacteria</taxon>
        <taxon>Bacillati</taxon>
        <taxon>Actinomycetota</taxon>
        <taxon>Actinomycetes</taxon>
        <taxon>Kitasatosporales</taxon>
        <taxon>Streptomycetaceae</taxon>
        <taxon>Streptomyces</taxon>
    </lineage>
</organism>
<feature type="transmembrane region" description="Helical" evidence="6">
    <location>
        <begin position="252"/>
        <end position="274"/>
    </location>
</feature>
<sequence>MNQWGRDLALGFRFAFAGGREGWTRALLTAVGVGLGVTLLLLTTAIPNALAARDDRGNDRTDITYSGQVPAKADNTLVVADADTDFRGAEIRGRTLEPEGPRAPLPPGVDSFPAVGEMVVSPALKRLLDSDGGKLLRERLPDRIVGTIGDSGLVGSADLTFYRGGQGIGQYVDGAQVTRIDRYGDPDPYEAEADPVLILLILVVFVALLMPVAVFIAAAVRFGGERRDRRLAALRLVGSDGRMTRRIAAGEALAGALLGLVFGTVFFLIGRQIAGSVEVFRFSVFPADLNPSPALALLVAVLVPAAAVLVTLLALRGVVIEPLGVVRTAKPTRRRLWWRLLLPLGGLAMLYPMIGKGNDDGDFNQYLVIGGVMLLLVGVTALLPWVVETVVARLGGGGVAWQLAVRRLQLSSGTAARLVNGVAVAVAGAIALQMLFAGVEQDYTKDTGYDLATAQMEVTAGGGVELADVTEQLRRTEGVRQVVSHSESYLGDARLDPARTSEVTVGDCAALREVADLPTCRDGDVFAVRDAEWDTDTPQLARPGTTLYLDPSYEKDVRGHEVAWKVPEGIRKVDSHQDLSGRERGGFLITPKALPEAALPAMTGRAYIGLDASVPDARERVRNTAAALGPLVFPADWSATERDDRFASIRTGLFVGAVCVLLLIGCSLLVSQLEQLRERKKLLSALVAFGTRRRTLSLSVLWQTAIPIALGLLLASAVGLTLGAVLLRMTDTKVRVDWASLLSMTGAAAGVVLAVTLLSLPPLLRLMRPDGLRTE</sequence>
<evidence type="ECO:0000256" key="3">
    <source>
        <dbReference type="ARBA" id="ARBA00022692"/>
    </source>
</evidence>
<feature type="domain" description="ABC3 transporter permease C-terminal" evidence="7">
    <location>
        <begin position="204"/>
        <end position="317"/>
    </location>
</feature>
<evidence type="ECO:0000313" key="8">
    <source>
        <dbReference type="EMBL" id="WAZ23863.1"/>
    </source>
</evidence>
<feature type="transmembrane region" description="Helical" evidence="6">
    <location>
        <begin position="294"/>
        <end position="315"/>
    </location>
</feature>
<evidence type="ECO:0000256" key="6">
    <source>
        <dbReference type="SAM" id="Phobius"/>
    </source>
</evidence>
<feature type="transmembrane region" description="Helical" evidence="6">
    <location>
        <begin position="366"/>
        <end position="387"/>
    </location>
</feature>
<feature type="transmembrane region" description="Helical" evidence="6">
    <location>
        <begin position="652"/>
        <end position="671"/>
    </location>
</feature>
<dbReference type="InterPro" id="IPR038766">
    <property type="entry name" value="Membrane_comp_ABC_pdt"/>
</dbReference>
<protein>
    <submittedName>
        <fullName evidence="8">ABC transporter permease</fullName>
    </submittedName>
</protein>
<accession>A0ABY7KH49</accession>
<feature type="transmembrane region" description="Helical" evidence="6">
    <location>
        <begin position="26"/>
        <end position="46"/>
    </location>
</feature>
<keyword evidence="2" id="KW-1003">Cell membrane</keyword>
<keyword evidence="3 6" id="KW-0812">Transmembrane</keyword>
<feature type="transmembrane region" description="Helical" evidence="6">
    <location>
        <begin position="336"/>
        <end position="354"/>
    </location>
</feature>
<dbReference type="Pfam" id="PF02687">
    <property type="entry name" value="FtsX"/>
    <property type="match status" value="2"/>
</dbReference>
<dbReference type="Proteomes" id="UP001164439">
    <property type="component" value="Chromosome"/>
</dbReference>
<feature type="transmembrane region" description="Helical" evidence="6">
    <location>
        <begin position="196"/>
        <end position="220"/>
    </location>
</feature>
<evidence type="ECO:0000259" key="7">
    <source>
        <dbReference type="Pfam" id="PF02687"/>
    </source>
</evidence>
<proteinExistence type="predicted"/>
<feature type="domain" description="ABC3 transporter permease C-terminal" evidence="7">
    <location>
        <begin position="655"/>
        <end position="763"/>
    </location>
</feature>
<evidence type="ECO:0000256" key="1">
    <source>
        <dbReference type="ARBA" id="ARBA00004651"/>
    </source>
</evidence>
<keyword evidence="5 6" id="KW-0472">Membrane</keyword>
<evidence type="ECO:0000313" key="9">
    <source>
        <dbReference type="Proteomes" id="UP001164439"/>
    </source>
</evidence>
<name>A0ABY7KH49_9ACTN</name>
<evidence type="ECO:0000256" key="4">
    <source>
        <dbReference type="ARBA" id="ARBA00022989"/>
    </source>
</evidence>
<feature type="transmembrane region" description="Helical" evidence="6">
    <location>
        <begin position="738"/>
        <end position="760"/>
    </location>
</feature>
<keyword evidence="9" id="KW-1185">Reference proteome</keyword>
<dbReference type="PANTHER" id="PTHR30287:SF2">
    <property type="entry name" value="BLL1001 PROTEIN"/>
    <property type="match status" value="1"/>
</dbReference>
<dbReference type="EMBL" id="CP114413">
    <property type="protein sequence ID" value="WAZ23863.1"/>
    <property type="molecule type" value="Genomic_DNA"/>
</dbReference>
<dbReference type="InterPro" id="IPR003838">
    <property type="entry name" value="ABC3_permease_C"/>
</dbReference>
<dbReference type="RefSeq" id="WP_269661407.1">
    <property type="nucleotide sequence ID" value="NZ_CP114413.1"/>
</dbReference>
<comment type="subcellular location">
    <subcellularLocation>
        <location evidence="1">Cell membrane</location>
        <topology evidence="1">Multi-pass membrane protein</topology>
    </subcellularLocation>
</comment>
<feature type="transmembrane region" description="Helical" evidence="6">
    <location>
        <begin position="700"/>
        <end position="726"/>
    </location>
</feature>
<reference evidence="8" key="1">
    <citation type="submission" date="2022-12" db="EMBL/GenBank/DDBJ databases">
        <authorList>
            <person name="Ruckert C."/>
            <person name="Busche T."/>
            <person name="Kalinowski J."/>
            <person name="Wittmann C."/>
        </authorList>
    </citation>
    <scope>NUCLEOTIDE SEQUENCE</scope>
    <source>
        <strain evidence="8">DSM 40467</strain>
    </source>
</reference>
<dbReference type="PANTHER" id="PTHR30287">
    <property type="entry name" value="MEMBRANE COMPONENT OF PREDICTED ABC SUPERFAMILY METABOLITE UPTAKE TRANSPORTER"/>
    <property type="match status" value="1"/>
</dbReference>
<gene>
    <name evidence="8" type="ORF">STRCI_005234</name>
</gene>